<gene>
    <name evidence="2" type="ORF">AK830_g3113</name>
</gene>
<protein>
    <submittedName>
        <fullName evidence="2">Uncharacterized protein</fullName>
    </submittedName>
</protein>
<proteinExistence type="predicted"/>
<feature type="compositionally biased region" description="Polar residues" evidence="1">
    <location>
        <begin position="20"/>
        <end position="29"/>
    </location>
</feature>
<evidence type="ECO:0000313" key="2">
    <source>
        <dbReference type="EMBL" id="KPM43413.1"/>
    </source>
</evidence>
<reference evidence="2 3" key="1">
    <citation type="submission" date="2015-09" db="EMBL/GenBank/DDBJ databases">
        <title>Draft genome of a European isolate of the apple canker pathogen Neonectria ditissima.</title>
        <authorList>
            <person name="Gomez-Cortecero A."/>
            <person name="Harrison R.J."/>
            <person name="Armitage A.D."/>
        </authorList>
    </citation>
    <scope>NUCLEOTIDE SEQUENCE [LARGE SCALE GENOMIC DNA]</scope>
    <source>
        <strain evidence="2 3">R09/05</strain>
    </source>
</reference>
<feature type="region of interest" description="Disordered" evidence="1">
    <location>
        <begin position="20"/>
        <end position="92"/>
    </location>
</feature>
<evidence type="ECO:0000313" key="3">
    <source>
        <dbReference type="Proteomes" id="UP000050424"/>
    </source>
</evidence>
<dbReference type="Proteomes" id="UP000050424">
    <property type="component" value="Unassembled WGS sequence"/>
</dbReference>
<feature type="compositionally biased region" description="Basic and acidic residues" evidence="1">
    <location>
        <begin position="74"/>
        <end position="85"/>
    </location>
</feature>
<organism evidence="2 3">
    <name type="scientific">Neonectria ditissima</name>
    <dbReference type="NCBI Taxonomy" id="78410"/>
    <lineage>
        <taxon>Eukaryota</taxon>
        <taxon>Fungi</taxon>
        <taxon>Dikarya</taxon>
        <taxon>Ascomycota</taxon>
        <taxon>Pezizomycotina</taxon>
        <taxon>Sordariomycetes</taxon>
        <taxon>Hypocreomycetidae</taxon>
        <taxon>Hypocreales</taxon>
        <taxon>Nectriaceae</taxon>
        <taxon>Neonectria</taxon>
    </lineage>
</organism>
<dbReference type="EMBL" id="LKCW01000033">
    <property type="protein sequence ID" value="KPM43413.1"/>
    <property type="molecule type" value="Genomic_DNA"/>
</dbReference>
<sequence>MSQAPLGSNAYLASNASEATLVDASSSVPGKQGISPRPDLPGSRLMRPGVQASPKLSLKSKLKNKLNGSQDPAQMRKREPTKSWEARAMALM</sequence>
<dbReference type="OrthoDB" id="5004373at2759"/>
<dbReference type="AlphaFoldDB" id="A0A0P7BPY1"/>
<comment type="caution">
    <text evidence="2">The sequence shown here is derived from an EMBL/GenBank/DDBJ whole genome shotgun (WGS) entry which is preliminary data.</text>
</comment>
<name>A0A0P7BPY1_9HYPO</name>
<evidence type="ECO:0000256" key="1">
    <source>
        <dbReference type="SAM" id="MobiDB-lite"/>
    </source>
</evidence>
<keyword evidence="3" id="KW-1185">Reference proteome</keyword>
<accession>A0A0P7BPY1</accession>